<dbReference type="EMBL" id="CU207211">
    <property type="protein sequence ID" value="CAL63156.1"/>
    <property type="molecule type" value="Genomic_DNA"/>
</dbReference>
<dbReference type="HOGENOM" id="CLU_1935155_0_0_4"/>
<dbReference type="Proteomes" id="UP000006697">
    <property type="component" value="Chromosome"/>
</dbReference>
<evidence type="ECO:0000313" key="1">
    <source>
        <dbReference type="EMBL" id="CAL63156.1"/>
    </source>
</evidence>
<dbReference type="AlphaFoldDB" id="A4G9G9"/>
<keyword evidence="2" id="KW-1185">Reference proteome</keyword>
<gene>
    <name evidence="1" type="ordered locus">HEAR3047</name>
</gene>
<accession>A4G9G9</accession>
<dbReference type="KEGG" id="har:HEAR3047"/>
<sequence length="130" mass="14963">MNEMDIPNDVRTVMSALADFERRLESLIDEISEKRYFSPPERERLREIITPLKADIKASAKRMKVNDDRLPQTDIERCYFEPALRSASANFTVATNSNPITSNWVACLYGVKIDISHPLFNLKQQYPGID</sequence>
<proteinExistence type="predicted"/>
<dbReference type="eggNOG" id="ENOG5033FXG">
    <property type="taxonomic scope" value="Bacteria"/>
</dbReference>
<dbReference type="OrthoDB" id="6969982at2"/>
<protein>
    <submittedName>
        <fullName evidence="1">Uncharacterized protein</fullName>
    </submittedName>
</protein>
<evidence type="ECO:0000313" key="2">
    <source>
        <dbReference type="Proteomes" id="UP000006697"/>
    </source>
</evidence>
<name>A4G9G9_HERAR</name>
<organism evidence="1 2">
    <name type="scientific">Herminiimonas arsenicoxydans</name>
    <dbReference type="NCBI Taxonomy" id="204773"/>
    <lineage>
        <taxon>Bacteria</taxon>
        <taxon>Pseudomonadati</taxon>
        <taxon>Pseudomonadota</taxon>
        <taxon>Betaproteobacteria</taxon>
        <taxon>Burkholderiales</taxon>
        <taxon>Oxalobacteraceae</taxon>
        <taxon>Herminiimonas</taxon>
    </lineage>
</organism>
<reference evidence="1 2" key="1">
    <citation type="journal article" date="2007" name="PLoS Genet.">
        <title>A tale of two oxidation states: bacterial colonization of arsenic-rich environments.</title>
        <authorList>
            <person name="Muller D."/>
            <person name="Medigue C."/>
            <person name="Koechler S."/>
            <person name="Barbe V."/>
            <person name="Barakat M."/>
            <person name="Talla E."/>
            <person name="Bonnefoy V."/>
            <person name="Krin E."/>
            <person name="Arsene-Ploetze F."/>
            <person name="Carapito C."/>
            <person name="Chandler M."/>
            <person name="Cournoyer B."/>
            <person name="Cruveiller S."/>
            <person name="Dossat C."/>
            <person name="Duval S."/>
            <person name="Heymann M."/>
            <person name="Leize E."/>
            <person name="Lieutaud A."/>
            <person name="Lievremont D."/>
            <person name="Makita Y."/>
            <person name="Mangenot S."/>
            <person name="Nitschke W."/>
            <person name="Ortet P."/>
            <person name="Perdrial N."/>
            <person name="Schoepp B."/>
            <person name="Siguier N."/>
            <person name="Simeonova D.D."/>
            <person name="Rouy Z."/>
            <person name="Segurens B."/>
            <person name="Turlin E."/>
            <person name="Vallenet D."/>
            <person name="Van Dorsselaer A."/>
            <person name="Weiss S."/>
            <person name="Weissenbach J."/>
            <person name="Lett M.C."/>
            <person name="Danchin A."/>
            <person name="Bertin P.N."/>
        </authorList>
    </citation>
    <scope>NUCLEOTIDE SEQUENCE [LARGE SCALE GENOMIC DNA]</scope>
    <source>
        <strain evidence="2">ULPAs1</strain>
    </source>
</reference>